<evidence type="ECO:0000256" key="2">
    <source>
        <dbReference type="ARBA" id="ARBA00023125"/>
    </source>
</evidence>
<organism evidence="6 7">
    <name type="scientific">Hymenobacter segetis</name>
    <dbReference type="NCBI Taxonomy" id="2025509"/>
    <lineage>
        <taxon>Bacteria</taxon>
        <taxon>Pseudomonadati</taxon>
        <taxon>Bacteroidota</taxon>
        <taxon>Cytophagia</taxon>
        <taxon>Cytophagales</taxon>
        <taxon>Hymenobacteraceae</taxon>
        <taxon>Hymenobacter</taxon>
    </lineage>
</organism>
<dbReference type="PROSITE" id="PS00397">
    <property type="entry name" value="RECOMBINASES_1"/>
    <property type="match status" value="1"/>
</dbReference>
<dbReference type="Pfam" id="PF00239">
    <property type="entry name" value="Resolvase"/>
    <property type="match status" value="1"/>
</dbReference>
<reference evidence="6 7" key="1">
    <citation type="journal article" date="2018" name="Arch. Microbiol.">
        <title>Hymenobacter segetis sp. nov., isolated from soil.</title>
        <authorList>
            <person name="Ten L.N."/>
            <person name="Lim S.J."/>
            <person name="Kim B.O."/>
            <person name="Kang I.K."/>
            <person name="Jung H.Y."/>
        </authorList>
    </citation>
    <scope>NUCLEOTIDE SEQUENCE [LARGE SCALE GENOMIC DNA]</scope>
    <source>
        <strain evidence="6 7">S7-3-11</strain>
    </source>
</reference>
<comment type="caution">
    <text evidence="6">The sequence shown here is derived from an EMBL/GenBank/DDBJ whole genome shotgun (WGS) entry which is preliminary data.</text>
</comment>
<keyword evidence="3" id="KW-0233">DNA recombination</keyword>
<dbReference type="EMBL" id="JBCEVZ010000027">
    <property type="protein sequence ID" value="MEL5995000.1"/>
    <property type="molecule type" value="Genomic_DNA"/>
</dbReference>
<evidence type="ECO:0000259" key="5">
    <source>
        <dbReference type="PROSITE" id="PS51736"/>
    </source>
</evidence>
<gene>
    <name evidence="6" type="ORF">AAFH49_12340</name>
</gene>
<proteinExistence type="predicted"/>
<dbReference type="RefSeq" id="WP_342298488.1">
    <property type="nucleotide sequence ID" value="NZ_JBCEVZ010000027.1"/>
</dbReference>
<keyword evidence="7" id="KW-1185">Reference proteome</keyword>
<feature type="domain" description="Resolvase/invertase-type recombinase catalytic" evidence="5">
    <location>
        <begin position="1"/>
        <end position="31"/>
    </location>
</feature>
<evidence type="ECO:0000256" key="3">
    <source>
        <dbReference type="ARBA" id="ARBA00023172"/>
    </source>
</evidence>
<accession>A0ABU9LYE2</accession>
<evidence type="ECO:0000313" key="7">
    <source>
        <dbReference type="Proteomes" id="UP001479606"/>
    </source>
</evidence>
<evidence type="ECO:0000256" key="4">
    <source>
        <dbReference type="PROSITE-ProRule" id="PRU10137"/>
    </source>
</evidence>
<dbReference type="PROSITE" id="PS51736">
    <property type="entry name" value="RECOMBINASES_3"/>
    <property type="match status" value="1"/>
</dbReference>
<sequence>MKIGYARVSTRNQNLALQLDSLTQAWCELIY</sequence>
<evidence type="ECO:0000313" key="6">
    <source>
        <dbReference type="EMBL" id="MEL5995000.1"/>
    </source>
</evidence>
<dbReference type="Proteomes" id="UP001479606">
    <property type="component" value="Unassembled WGS sequence"/>
</dbReference>
<dbReference type="InterPro" id="IPR036162">
    <property type="entry name" value="Resolvase-like_N_sf"/>
</dbReference>
<feature type="active site" description="O-(5'-phospho-DNA)-serine intermediate" evidence="4">
    <location>
        <position position="9"/>
    </location>
</feature>
<keyword evidence="1" id="KW-0229">DNA integration</keyword>
<keyword evidence="2" id="KW-0238">DNA-binding</keyword>
<protein>
    <submittedName>
        <fullName evidence="6">Recombinase family protein</fullName>
    </submittedName>
</protein>
<evidence type="ECO:0000256" key="1">
    <source>
        <dbReference type="ARBA" id="ARBA00022908"/>
    </source>
</evidence>
<dbReference type="InterPro" id="IPR006119">
    <property type="entry name" value="Resolv_N"/>
</dbReference>
<name>A0ABU9LYE2_9BACT</name>
<dbReference type="SUPFAM" id="SSF53041">
    <property type="entry name" value="Resolvase-like"/>
    <property type="match status" value="1"/>
</dbReference>
<dbReference type="InterPro" id="IPR006118">
    <property type="entry name" value="Recombinase_CS"/>
</dbReference>